<evidence type="ECO:0000256" key="1">
    <source>
        <dbReference type="SAM" id="Coils"/>
    </source>
</evidence>
<dbReference type="Proteomes" id="UP000194236">
    <property type="component" value="Unassembled WGS sequence"/>
</dbReference>
<feature type="non-terminal residue" evidence="3">
    <location>
        <position position="1"/>
    </location>
</feature>
<dbReference type="InterPro" id="IPR001715">
    <property type="entry name" value="CH_dom"/>
</dbReference>
<dbReference type="InterPro" id="IPR018159">
    <property type="entry name" value="Spectrin/alpha-actinin"/>
</dbReference>
<reference evidence="3 4" key="1">
    <citation type="submission" date="2017-03" db="EMBL/GenBank/DDBJ databases">
        <title>Genome Survey of Euroglyphus maynei.</title>
        <authorList>
            <person name="Arlian L.G."/>
            <person name="Morgan M.S."/>
            <person name="Rider S.D."/>
        </authorList>
    </citation>
    <scope>NUCLEOTIDE SEQUENCE [LARGE SCALE GENOMIC DNA]</scope>
    <source>
        <strain evidence="3">Arlian Lab</strain>
        <tissue evidence="3">Whole body</tissue>
    </source>
</reference>
<accession>A0A1Y3BXD2</accession>
<evidence type="ECO:0000313" key="4">
    <source>
        <dbReference type="Proteomes" id="UP000194236"/>
    </source>
</evidence>
<feature type="coiled-coil region" evidence="1">
    <location>
        <begin position="207"/>
        <end position="241"/>
    </location>
</feature>
<keyword evidence="1" id="KW-0175">Coiled coil</keyword>
<evidence type="ECO:0000313" key="3">
    <source>
        <dbReference type="EMBL" id="OTF84186.1"/>
    </source>
</evidence>
<dbReference type="AlphaFoldDB" id="A0A1Y3BXD2"/>
<dbReference type="SMART" id="SM00150">
    <property type="entry name" value="SPEC"/>
    <property type="match status" value="2"/>
</dbReference>
<dbReference type="SUPFAM" id="SSF47576">
    <property type="entry name" value="Calponin-homology domain, CH-domain"/>
    <property type="match status" value="1"/>
</dbReference>
<protein>
    <recommendedName>
        <fullName evidence="2">Calponin-homology (CH) domain-containing protein</fullName>
    </recommendedName>
</protein>
<keyword evidence="4" id="KW-1185">Reference proteome</keyword>
<dbReference type="SUPFAM" id="SSF46966">
    <property type="entry name" value="Spectrin repeat"/>
    <property type="match status" value="3"/>
</dbReference>
<gene>
    <name evidence="3" type="ORF">BLA29_003904</name>
</gene>
<dbReference type="OrthoDB" id="10017054at2759"/>
<comment type="caution">
    <text evidence="3">The sequence shown here is derived from an EMBL/GenBank/DDBJ whole genome shotgun (WGS) entry which is preliminary data.</text>
</comment>
<dbReference type="Gene3D" id="1.10.418.10">
    <property type="entry name" value="Calponin-like domain"/>
    <property type="match status" value="1"/>
</dbReference>
<dbReference type="Pfam" id="PF00307">
    <property type="entry name" value="CH"/>
    <property type="match status" value="1"/>
</dbReference>
<organism evidence="3 4">
    <name type="scientific">Euroglyphus maynei</name>
    <name type="common">Mayne's house dust mite</name>
    <dbReference type="NCBI Taxonomy" id="6958"/>
    <lineage>
        <taxon>Eukaryota</taxon>
        <taxon>Metazoa</taxon>
        <taxon>Ecdysozoa</taxon>
        <taxon>Arthropoda</taxon>
        <taxon>Chelicerata</taxon>
        <taxon>Arachnida</taxon>
        <taxon>Acari</taxon>
        <taxon>Acariformes</taxon>
        <taxon>Sarcoptiformes</taxon>
        <taxon>Astigmata</taxon>
        <taxon>Psoroptidia</taxon>
        <taxon>Analgoidea</taxon>
        <taxon>Pyroglyphidae</taxon>
        <taxon>Pyroglyphinae</taxon>
        <taxon>Euroglyphus</taxon>
    </lineage>
</organism>
<evidence type="ECO:0000259" key="2">
    <source>
        <dbReference type="PROSITE" id="PS50021"/>
    </source>
</evidence>
<dbReference type="InterPro" id="IPR036872">
    <property type="entry name" value="CH_dom_sf"/>
</dbReference>
<name>A0A1Y3BXD2_EURMA</name>
<proteinExistence type="predicted"/>
<dbReference type="SMART" id="SM00033">
    <property type="entry name" value="CH"/>
    <property type="match status" value="1"/>
</dbReference>
<feature type="domain" description="Calponin-homology (CH)" evidence="2">
    <location>
        <begin position="1"/>
        <end position="94"/>
    </location>
</feature>
<dbReference type="Gene3D" id="1.20.58.60">
    <property type="match status" value="3"/>
</dbReference>
<dbReference type="PROSITE" id="PS50021">
    <property type="entry name" value="CH"/>
    <property type="match status" value="1"/>
</dbReference>
<sequence length="548" mass="65270">KTTQGYPGVNVTDFTHSWKDGLAFNAILHRNRPDLLDYRSCRTRTAIENLENAFTIAENDLGVTKLLDPEDVHCPNPDEKSLITYISSLYELFPEPPENNPLLDKERIKRIEEYKTAAKRLVKWIDDSCHRLSDRNFSPSLEEMKRLQEETHRFRSEEIPPRFKDKQQLCESYKKILEMALALPVRIDEEIKPESIERRWKEMLLAYQERDRDINDYMSRLEDLEQLANKLRKNIRECDRKLTDIEYAIVDLQKRIQHSDTTTEPTEQAIEQIQKELKFEEKRLNMMINDANYLIDQHYPEARDLYEQVKLLHERYQTLNMEFNERIFGALQDKSIQKIHQVFCDYVSALLDKLREQERKIIKKLQEPIPRRVQDIDRLAVEHKEFEIETKQFEPDVEKVKREYSKLPTRNAGSQSKFETLMELWQNIWKYSDSYVQQMDAIRIILLDIHDATNMICDLEIALSSSPVMSADIEQTRTIFEDVRRIHSKVIKHQSSFEKLLSNVSKIRNIVERNRPHRTASHPDIDQLERDVKILNRRWEDIATQAME</sequence>
<dbReference type="PANTHER" id="PTHR11915">
    <property type="entry name" value="SPECTRIN/FILAMIN RELATED CYTOSKELETAL PROTEIN"/>
    <property type="match status" value="1"/>
</dbReference>
<feature type="non-terminal residue" evidence="3">
    <location>
        <position position="548"/>
    </location>
</feature>
<dbReference type="EMBL" id="MUJZ01000248">
    <property type="protein sequence ID" value="OTF84186.1"/>
    <property type="molecule type" value="Genomic_DNA"/>
</dbReference>